<comment type="caution">
    <text evidence="1">The sequence shown here is derived from an EMBL/GenBank/DDBJ whole genome shotgun (WGS) entry which is preliminary data.</text>
</comment>
<proteinExistence type="predicted"/>
<evidence type="ECO:0000313" key="1">
    <source>
        <dbReference type="EMBL" id="EMO60822.1"/>
    </source>
</evidence>
<name>M6VTH8_LEPBO</name>
<protein>
    <submittedName>
        <fullName evidence="1">Uncharacterized protein</fullName>
    </submittedName>
</protein>
<dbReference type="Proteomes" id="UP000012159">
    <property type="component" value="Unassembled WGS sequence"/>
</dbReference>
<reference evidence="1 2" key="1">
    <citation type="submission" date="2013-01" db="EMBL/GenBank/DDBJ databases">
        <authorList>
            <person name="Harkins D.M."/>
            <person name="Durkin A.S."/>
            <person name="Brinkac L.M."/>
            <person name="Haft D.H."/>
            <person name="Selengut J.D."/>
            <person name="Sanka R."/>
            <person name="DePew J."/>
            <person name="Purushe J."/>
            <person name="Picardeau M."/>
            <person name="Werts C."/>
            <person name="Goarant C."/>
            <person name="Vinetz J.M."/>
            <person name="Sutton G.G."/>
            <person name="Nierman W.C."/>
            <person name="Fouts D.E."/>
        </authorList>
    </citation>
    <scope>NUCLEOTIDE SEQUENCE [LARGE SCALE GENOMIC DNA]</scope>
    <source>
        <strain evidence="1 2">200901868</strain>
    </source>
</reference>
<sequence length="40" mass="4561">MQSVLKLETKNGRFQNGELTFLEGVVSGGICIFYDRFLHL</sequence>
<dbReference type="EMBL" id="AKWF02000112">
    <property type="protein sequence ID" value="EMO60822.1"/>
    <property type="molecule type" value="Genomic_DNA"/>
</dbReference>
<evidence type="ECO:0000313" key="2">
    <source>
        <dbReference type="Proteomes" id="UP000012159"/>
    </source>
</evidence>
<dbReference type="STRING" id="1192866.LEP1GSC133_4838"/>
<organism evidence="1 2">
    <name type="scientific">Leptospira borgpetersenii serovar Pomona str. 200901868</name>
    <dbReference type="NCBI Taxonomy" id="1192866"/>
    <lineage>
        <taxon>Bacteria</taxon>
        <taxon>Pseudomonadati</taxon>
        <taxon>Spirochaetota</taxon>
        <taxon>Spirochaetia</taxon>
        <taxon>Leptospirales</taxon>
        <taxon>Leptospiraceae</taxon>
        <taxon>Leptospira</taxon>
    </lineage>
</organism>
<dbReference type="AlphaFoldDB" id="M6VTH8"/>
<accession>M6VTH8</accession>
<gene>
    <name evidence="1" type="ORF">LEP1GSC133_4838</name>
</gene>